<dbReference type="EMBL" id="JBHLTL010000006">
    <property type="protein sequence ID" value="MFC0590048.1"/>
    <property type="molecule type" value="Genomic_DNA"/>
</dbReference>
<name>A0ABV6PLU0_9SPHN</name>
<keyword evidence="1" id="KW-0812">Transmembrane</keyword>
<sequence>MRDNDDSAWFAPKRFGYGAGLPVRWQGWAVLLGYLSLLIPFHFLMQGPGAAPRALAIVMMLGATVVLVALSRAKTRGGWKWRWGGRD</sequence>
<keyword evidence="3" id="KW-1185">Reference proteome</keyword>
<evidence type="ECO:0000256" key="1">
    <source>
        <dbReference type="SAM" id="Phobius"/>
    </source>
</evidence>
<proteinExistence type="predicted"/>
<keyword evidence="1" id="KW-1133">Transmembrane helix</keyword>
<accession>A0ABV6PLU0</accession>
<evidence type="ECO:0000313" key="3">
    <source>
        <dbReference type="Proteomes" id="UP001589943"/>
    </source>
</evidence>
<evidence type="ECO:0000313" key="2">
    <source>
        <dbReference type="EMBL" id="MFC0590048.1"/>
    </source>
</evidence>
<reference evidence="2 3" key="1">
    <citation type="submission" date="2024-09" db="EMBL/GenBank/DDBJ databases">
        <authorList>
            <person name="Sun Q."/>
            <person name="Mori K."/>
        </authorList>
    </citation>
    <scope>NUCLEOTIDE SEQUENCE [LARGE SCALE GENOMIC DNA]</scope>
    <source>
        <strain evidence="2 3">NCAIM B.02537</strain>
    </source>
</reference>
<organism evidence="2 3">
    <name type="scientific">Novosphingobium aquiterrae</name>
    <dbReference type="NCBI Taxonomy" id="624388"/>
    <lineage>
        <taxon>Bacteria</taxon>
        <taxon>Pseudomonadati</taxon>
        <taxon>Pseudomonadota</taxon>
        <taxon>Alphaproteobacteria</taxon>
        <taxon>Sphingomonadales</taxon>
        <taxon>Sphingomonadaceae</taxon>
        <taxon>Novosphingobium</taxon>
    </lineage>
</organism>
<comment type="caution">
    <text evidence="2">The sequence shown here is derived from an EMBL/GenBank/DDBJ whole genome shotgun (WGS) entry which is preliminary data.</text>
</comment>
<dbReference type="Proteomes" id="UP001589943">
    <property type="component" value="Unassembled WGS sequence"/>
</dbReference>
<feature type="transmembrane region" description="Helical" evidence="1">
    <location>
        <begin position="50"/>
        <end position="70"/>
    </location>
</feature>
<feature type="transmembrane region" description="Helical" evidence="1">
    <location>
        <begin position="21"/>
        <end position="44"/>
    </location>
</feature>
<keyword evidence="1" id="KW-0472">Membrane</keyword>
<dbReference type="RefSeq" id="WP_379481500.1">
    <property type="nucleotide sequence ID" value="NZ_JBHLTL010000006.1"/>
</dbReference>
<gene>
    <name evidence="2" type="ORF">ACFFF7_11535</name>
</gene>
<protein>
    <submittedName>
        <fullName evidence="2">Uncharacterized protein</fullName>
    </submittedName>
</protein>